<proteinExistence type="predicted"/>
<gene>
    <name evidence="2" type="ORF">PM001_LOCUS14371</name>
</gene>
<accession>A0AAV1U3I6</accession>
<reference evidence="2" key="1">
    <citation type="submission" date="2024-01" db="EMBL/GenBank/DDBJ databases">
        <authorList>
            <person name="Webb A."/>
        </authorList>
    </citation>
    <scope>NUCLEOTIDE SEQUENCE</scope>
    <source>
        <strain evidence="2">Pm1</strain>
    </source>
</reference>
<dbReference type="Proteomes" id="UP001162060">
    <property type="component" value="Unassembled WGS sequence"/>
</dbReference>
<evidence type="ECO:0000313" key="3">
    <source>
        <dbReference type="Proteomes" id="UP001162060"/>
    </source>
</evidence>
<evidence type="ECO:0000256" key="1">
    <source>
        <dbReference type="SAM" id="MobiDB-lite"/>
    </source>
</evidence>
<sequence length="134" mass="15046">MFTSSGDSWCTMSSITSKSAPPRALLTAAMLRKCSATVRRASFVVIKQLPGKTRHDGRLERQAQLLKDVLDMRHLDLPGFHLIVEVPLSGFTIKWPRESTLTSSVQEKPHGAYPRLTGRMKLRPRSKNPLPRPL</sequence>
<evidence type="ECO:0000313" key="2">
    <source>
        <dbReference type="EMBL" id="CAK7929221.1"/>
    </source>
</evidence>
<comment type="caution">
    <text evidence="2">The sequence shown here is derived from an EMBL/GenBank/DDBJ whole genome shotgun (WGS) entry which is preliminary data.</text>
</comment>
<feature type="region of interest" description="Disordered" evidence="1">
    <location>
        <begin position="102"/>
        <end position="134"/>
    </location>
</feature>
<protein>
    <submittedName>
        <fullName evidence="2">Uncharacterized protein</fullName>
    </submittedName>
</protein>
<name>A0AAV1U3I6_9STRA</name>
<dbReference type="AlphaFoldDB" id="A0AAV1U3I6"/>
<organism evidence="2 3">
    <name type="scientific">Peronospora matthiolae</name>
    <dbReference type="NCBI Taxonomy" id="2874970"/>
    <lineage>
        <taxon>Eukaryota</taxon>
        <taxon>Sar</taxon>
        <taxon>Stramenopiles</taxon>
        <taxon>Oomycota</taxon>
        <taxon>Peronosporomycetes</taxon>
        <taxon>Peronosporales</taxon>
        <taxon>Peronosporaceae</taxon>
        <taxon>Peronospora</taxon>
    </lineage>
</organism>
<dbReference type="EMBL" id="CAKLBY020000153">
    <property type="protein sequence ID" value="CAK7929221.1"/>
    <property type="molecule type" value="Genomic_DNA"/>
</dbReference>